<dbReference type="InterPro" id="IPR000119">
    <property type="entry name" value="Hist_DNA-bd"/>
</dbReference>
<dbReference type="AlphaFoldDB" id="K1JH53"/>
<dbReference type="PATRIC" id="fig|742823.3.peg.1420"/>
<name>K1JH53_9BURK</name>
<dbReference type="GO" id="GO:0030527">
    <property type="term" value="F:structural constituent of chromatin"/>
    <property type="evidence" value="ECO:0007669"/>
    <property type="project" value="InterPro"/>
</dbReference>
<dbReference type="PROSITE" id="PS00045">
    <property type="entry name" value="HISTONE_LIKE"/>
    <property type="match status" value="1"/>
</dbReference>
<dbReference type="CDD" id="cd13831">
    <property type="entry name" value="HU"/>
    <property type="match status" value="1"/>
</dbReference>
<dbReference type="OrthoDB" id="9799835at2"/>
<evidence type="ECO:0000313" key="6">
    <source>
        <dbReference type="Proteomes" id="UP000005835"/>
    </source>
</evidence>
<dbReference type="SMART" id="SM00411">
    <property type="entry name" value="BHL"/>
    <property type="match status" value="1"/>
</dbReference>
<evidence type="ECO:0000256" key="1">
    <source>
        <dbReference type="ARBA" id="ARBA00010529"/>
    </source>
</evidence>
<proteinExistence type="inferred from homology"/>
<sequence length="90" mass="9607">MNKSEFITALQAKTGLAKADVTKLVNAYGEVVIEAVSKGEDVRLIGFGTFGTSERAARVGRNPHTGQEIQIPAGRVVRFSASANFKEAVK</sequence>
<evidence type="ECO:0008006" key="7">
    <source>
        <dbReference type="Google" id="ProtNLM"/>
    </source>
</evidence>
<evidence type="ECO:0000256" key="2">
    <source>
        <dbReference type="ARBA" id="ARBA00023067"/>
    </source>
</evidence>
<dbReference type="SUPFAM" id="SSF47729">
    <property type="entry name" value="IHF-like DNA-binding proteins"/>
    <property type="match status" value="1"/>
</dbReference>
<dbReference type="Pfam" id="PF00216">
    <property type="entry name" value="Bac_DNA_binding"/>
    <property type="match status" value="1"/>
</dbReference>
<gene>
    <name evidence="5" type="ORF">HMPREF9465_01429</name>
</gene>
<evidence type="ECO:0000256" key="4">
    <source>
        <dbReference type="RuleBase" id="RU003939"/>
    </source>
</evidence>
<dbReference type="Proteomes" id="UP000005835">
    <property type="component" value="Unassembled WGS sequence"/>
</dbReference>
<organism evidence="5 6">
    <name type="scientific">Sutterella wadsworthensis 2_1_59BFAA</name>
    <dbReference type="NCBI Taxonomy" id="742823"/>
    <lineage>
        <taxon>Bacteria</taxon>
        <taxon>Pseudomonadati</taxon>
        <taxon>Pseudomonadota</taxon>
        <taxon>Betaproteobacteria</taxon>
        <taxon>Burkholderiales</taxon>
        <taxon>Sutterellaceae</taxon>
        <taxon>Sutterella</taxon>
    </lineage>
</organism>
<protein>
    <recommendedName>
        <fullName evidence="7">DNA-binding protein HU-beta</fullName>
    </recommendedName>
</protein>
<dbReference type="PRINTS" id="PR01727">
    <property type="entry name" value="DNABINDINGHU"/>
</dbReference>
<comment type="caution">
    <text evidence="5">The sequence shown here is derived from an EMBL/GenBank/DDBJ whole genome shotgun (WGS) entry which is preliminary data.</text>
</comment>
<dbReference type="GO" id="GO:0003677">
    <property type="term" value="F:DNA binding"/>
    <property type="evidence" value="ECO:0007669"/>
    <property type="project" value="UniProtKB-KW"/>
</dbReference>
<accession>K1JH53</accession>
<dbReference type="HOGENOM" id="CLU_105066_3_1_4"/>
<dbReference type="EMBL" id="ADMG01000033">
    <property type="protein sequence ID" value="EKB30950.1"/>
    <property type="molecule type" value="Genomic_DNA"/>
</dbReference>
<keyword evidence="2" id="KW-0226">DNA condensation</keyword>
<dbReference type="InterPro" id="IPR020816">
    <property type="entry name" value="Histone-like_DNA-bd_CS"/>
</dbReference>
<evidence type="ECO:0000256" key="3">
    <source>
        <dbReference type="ARBA" id="ARBA00023125"/>
    </source>
</evidence>
<keyword evidence="3" id="KW-0238">DNA-binding</keyword>
<dbReference type="GO" id="GO:0030261">
    <property type="term" value="P:chromosome condensation"/>
    <property type="evidence" value="ECO:0007669"/>
    <property type="project" value="UniProtKB-KW"/>
</dbReference>
<dbReference type="PANTHER" id="PTHR33175">
    <property type="entry name" value="DNA-BINDING PROTEIN HU"/>
    <property type="match status" value="1"/>
</dbReference>
<dbReference type="eggNOG" id="COG0776">
    <property type="taxonomic scope" value="Bacteria"/>
</dbReference>
<dbReference type="InterPro" id="IPR010992">
    <property type="entry name" value="IHF-like_DNA-bd_dom_sf"/>
</dbReference>
<dbReference type="Gene3D" id="4.10.520.10">
    <property type="entry name" value="IHF-like DNA-binding proteins"/>
    <property type="match status" value="1"/>
</dbReference>
<dbReference type="PANTHER" id="PTHR33175:SF3">
    <property type="entry name" value="DNA-BINDING PROTEIN HU-BETA"/>
    <property type="match status" value="1"/>
</dbReference>
<reference evidence="5 6" key="1">
    <citation type="submission" date="2012-05" db="EMBL/GenBank/DDBJ databases">
        <title>The Genome Sequence of Sutterella wadsworthensis 2_1_59BFAA.</title>
        <authorList>
            <consortium name="The Broad Institute Genome Sequencing Platform"/>
            <person name="Earl A."/>
            <person name="Ward D."/>
            <person name="Feldgarden M."/>
            <person name="Gevers D."/>
            <person name="Daigneault M."/>
            <person name="Strauss J."/>
            <person name="Allen-Vercoe E."/>
            <person name="Walker B."/>
            <person name="Young S.K."/>
            <person name="Zeng Q."/>
            <person name="Gargeya S."/>
            <person name="Fitzgerald M."/>
            <person name="Haas B."/>
            <person name="Abouelleil A."/>
            <person name="Alvarado L."/>
            <person name="Arachchi H.M."/>
            <person name="Berlin A.M."/>
            <person name="Chapman S.B."/>
            <person name="Goldberg J."/>
            <person name="Griggs A."/>
            <person name="Gujja S."/>
            <person name="Hansen M."/>
            <person name="Howarth C."/>
            <person name="Imamovic A."/>
            <person name="Larimer J."/>
            <person name="McCowen C."/>
            <person name="Montmayeur A."/>
            <person name="Murphy C."/>
            <person name="Neiman D."/>
            <person name="Pearson M."/>
            <person name="Priest M."/>
            <person name="Roberts A."/>
            <person name="Saif S."/>
            <person name="Shea T."/>
            <person name="Sisk P."/>
            <person name="Sykes S."/>
            <person name="Wortman J."/>
            <person name="Nusbaum C."/>
            <person name="Birren B."/>
        </authorList>
    </citation>
    <scope>NUCLEOTIDE SEQUENCE [LARGE SCALE GENOMIC DNA]</scope>
    <source>
        <strain evidence="5 6">2_1_59BFAA</strain>
    </source>
</reference>
<comment type="similarity">
    <text evidence="1 4">Belongs to the bacterial histone-like protein family.</text>
</comment>
<dbReference type="RefSeq" id="WP_005435513.1">
    <property type="nucleotide sequence ID" value="NZ_JH815516.1"/>
</dbReference>
<keyword evidence="6" id="KW-1185">Reference proteome</keyword>
<evidence type="ECO:0000313" key="5">
    <source>
        <dbReference type="EMBL" id="EKB30950.1"/>
    </source>
</evidence>
<dbReference type="STRING" id="742823.HMPREF9465_01429"/>